<reference evidence="1 2" key="1">
    <citation type="submission" date="2018-10" db="EMBL/GenBank/DDBJ databases">
        <title>Genomic Encyclopedia of Archaeal and Bacterial Type Strains, Phase II (KMG-II): from individual species to whole genera.</title>
        <authorList>
            <person name="Goeker M."/>
        </authorList>
    </citation>
    <scope>NUCLEOTIDE SEQUENCE [LARGE SCALE GENOMIC DNA]</scope>
    <source>
        <strain evidence="1 2">DSM 23424</strain>
    </source>
</reference>
<dbReference type="RefSeq" id="WP_121908033.1">
    <property type="nucleotide sequence ID" value="NZ_REFC01000014.1"/>
</dbReference>
<dbReference type="Proteomes" id="UP000271339">
    <property type="component" value="Unassembled WGS sequence"/>
</dbReference>
<dbReference type="EMBL" id="REFC01000014">
    <property type="protein sequence ID" value="RMA57669.1"/>
    <property type="molecule type" value="Genomic_DNA"/>
</dbReference>
<protein>
    <recommendedName>
        <fullName evidence="3">PA14 domain-containing protein</fullName>
    </recommendedName>
</protein>
<comment type="caution">
    <text evidence="1">The sequence shown here is derived from an EMBL/GenBank/DDBJ whole genome shotgun (WGS) entry which is preliminary data.</text>
</comment>
<keyword evidence="2" id="KW-1185">Reference proteome</keyword>
<name>A0A3L9YEX2_9FLAO</name>
<proteinExistence type="predicted"/>
<sequence length="487" mass="52979">MKTYLRIRRVSYLILMITTITNLNAQVGIGTLTPDPSSMLHIDNGEGNKGILIPQVALSASNIGSPITPAPAVGLLVYNTATAGSGGTAVIPGYHFWSGTEWMDIMQNNDKWDLSGNWNTDEDSDYLGTNDAQSLMFRTHHIERFKVANGYQVLAMGNGSPNAPFYSWNQDKTMGFWKSGHQKMGMAINGSVFFNASANTSGGSDIELSINPEGENINLRVETSNNENTLFVDGEHDNIGLGTGTPDPSSQMEMTATDKGFLMNRVGLTATNVSSPITSPAEGLMVYNTNNTATGANDVYKGFYMWDGSNWIAQFPKMHSKVYQQDAAPPLGFRTISTSGWQDIPGLTNQSFTAKYSGTYKLEVTTNFGGGYMEPASDNKDKINIASQEGEFKFTFDGNDHMIYSNSYSVHNKLIGGSGGTNYYAIWYQSSLILYLQVVGGTTYNFNLAFDQFDSPGFVDNGNSGTGMGHVGVDIPCYTEFTFLGDN</sequence>
<organism evidence="1 2">
    <name type="scientific">Ulvibacter antarcticus</name>
    <dbReference type="NCBI Taxonomy" id="442714"/>
    <lineage>
        <taxon>Bacteria</taxon>
        <taxon>Pseudomonadati</taxon>
        <taxon>Bacteroidota</taxon>
        <taxon>Flavobacteriia</taxon>
        <taxon>Flavobacteriales</taxon>
        <taxon>Flavobacteriaceae</taxon>
        <taxon>Ulvibacter</taxon>
    </lineage>
</organism>
<evidence type="ECO:0000313" key="1">
    <source>
        <dbReference type="EMBL" id="RMA57669.1"/>
    </source>
</evidence>
<dbReference type="AlphaFoldDB" id="A0A3L9YEX2"/>
<gene>
    <name evidence="1" type="ORF">BXY75_2473</name>
</gene>
<evidence type="ECO:0000313" key="2">
    <source>
        <dbReference type="Proteomes" id="UP000271339"/>
    </source>
</evidence>
<accession>A0A3L9YEX2</accession>
<evidence type="ECO:0008006" key="3">
    <source>
        <dbReference type="Google" id="ProtNLM"/>
    </source>
</evidence>
<dbReference type="OrthoDB" id="1430919at2"/>